<dbReference type="EMBL" id="AP012218">
    <property type="protein sequence ID" value="BAO41643.1"/>
    <property type="molecule type" value="Genomic_DNA"/>
</dbReference>
<evidence type="ECO:0000313" key="2">
    <source>
        <dbReference type="EMBL" id="BAO41643.1"/>
    </source>
</evidence>
<dbReference type="RefSeq" id="XP_022677426.1">
    <property type="nucleotide sequence ID" value="XM_022821021.1"/>
</dbReference>
<name>W0TEZ0_KLUMD</name>
<sequence>MGELDSQTDSKAGDGWFYVEKIGDETHQFFLGYCSWGLGDELEIWVHIDGYDYGYDYGRSDGQLSDEGLRQVKEWCAKVCEPQAQAQTTIREDGSQWVLGCKDVALELDLTEHRLDMEEIYGRAMELFGCKMRVWESLASEAQEQALQLVEETRRKVKEELGEEPMEQGRTVSGGLRGPNVQRSPVKREREEDEELGDHGGASAGPHAYPFMGINISRTSVSEASAPAKPEPGPEPQGETETETEAEAEADTDTDTDT</sequence>
<feature type="region of interest" description="Disordered" evidence="1">
    <location>
        <begin position="159"/>
        <end position="258"/>
    </location>
</feature>
<gene>
    <name evidence="2" type="ORF">KLMA_60352</name>
</gene>
<dbReference type="Proteomes" id="UP000065495">
    <property type="component" value="Chromosome 6"/>
</dbReference>
<dbReference type="AlphaFoldDB" id="W0TEZ0"/>
<organism evidence="2 3">
    <name type="scientific">Kluyveromyces marxianus (strain DMKU3-1042 / BCC 29191 / NBRC 104275)</name>
    <name type="common">Yeast</name>
    <name type="synonym">Candida kefyr</name>
    <dbReference type="NCBI Taxonomy" id="1003335"/>
    <lineage>
        <taxon>Eukaryota</taxon>
        <taxon>Fungi</taxon>
        <taxon>Dikarya</taxon>
        <taxon>Ascomycota</taxon>
        <taxon>Saccharomycotina</taxon>
        <taxon>Saccharomycetes</taxon>
        <taxon>Saccharomycetales</taxon>
        <taxon>Saccharomycetaceae</taxon>
        <taxon>Kluyveromyces</taxon>
    </lineage>
</organism>
<evidence type="ECO:0000313" key="3">
    <source>
        <dbReference type="Proteomes" id="UP000065495"/>
    </source>
</evidence>
<dbReference type="KEGG" id="kmx:KLMA_60352"/>
<dbReference type="VEuPathDB" id="FungiDB:KLMA_60352"/>
<reference evidence="2 3" key="1">
    <citation type="journal article" date="2015" name="Biotechnol. Biofuels">
        <title>Genetic basis of the highly efficient yeast Kluyveromyces marxianus: complete genome sequence and transcriptome analyses.</title>
        <authorList>
            <person name="Lertwattanasakul N."/>
            <person name="Kosaka T."/>
            <person name="Hosoyama A."/>
            <person name="Suzuki Y."/>
            <person name="Rodrussamee N."/>
            <person name="Matsutani M."/>
            <person name="Murata M."/>
            <person name="Fujimoto N."/>
            <person name="Suprayogi"/>
            <person name="Tsuchikane K."/>
            <person name="Limtong S."/>
            <person name="Fujita N."/>
            <person name="Yamada M."/>
        </authorList>
    </citation>
    <scope>NUCLEOTIDE SEQUENCE [LARGE SCALE GENOMIC DNA]</scope>
    <source>
        <strain evidence="3">DMKU3-1042 / BCC 29191 / NBRC 104275</strain>
    </source>
</reference>
<evidence type="ECO:0000256" key="1">
    <source>
        <dbReference type="SAM" id="MobiDB-lite"/>
    </source>
</evidence>
<proteinExistence type="predicted"/>
<feature type="compositionally biased region" description="Acidic residues" evidence="1">
    <location>
        <begin position="238"/>
        <end position="258"/>
    </location>
</feature>
<dbReference type="GeneID" id="34717569"/>
<protein>
    <submittedName>
        <fullName evidence="2">Uncharacterized protein</fullName>
    </submittedName>
</protein>
<accession>W0TEZ0</accession>